<evidence type="ECO:0000256" key="2">
    <source>
        <dbReference type="ARBA" id="ARBA00022574"/>
    </source>
</evidence>
<evidence type="ECO:0000313" key="6">
    <source>
        <dbReference type="Proteomes" id="UP001237642"/>
    </source>
</evidence>
<keyword evidence="3" id="KW-0677">Repeat</keyword>
<dbReference type="EMBL" id="JAUIZM010000008">
    <property type="protein sequence ID" value="KAK1370697.1"/>
    <property type="molecule type" value="Genomic_DNA"/>
</dbReference>
<dbReference type="InterPro" id="IPR036322">
    <property type="entry name" value="WD40_repeat_dom_sf"/>
</dbReference>
<reference evidence="5" key="2">
    <citation type="submission" date="2023-05" db="EMBL/GenBank/DDBJ databases">
        <authorList>
            <person name="Schelkunov M.I."/>
        </authorList>
    </citation>
    <scope>NUCLEOTIDE SEQUENCE</scope>
    <source>
        <strain evidence="5">Hsosn_3</strain>
        <tissue evidence="5">Leaf</tissue>
    </source>
</reference>
<evidence type="ECO:0000256" key="4">
    <source>
        <dbReference type="ARBA" id="ARBA00025740"/>
    </source>
</evidence>
<comment type="similarity">
    <text evidence="4">Belongs to the WD repeat PROPPIN family.</text>
</comment>
<name>A0AAD8MF99_9APIA</name>
<dbReference type="InterPro" id="IPR001680">
    <property type="entry name" value="WD40_rpt"/>
</dbReference>
<keyword evidence="6" id="KW-1185">Reference proteome</keyword>
<evidence type="ECO:0000256" key="1">
    <source>
        <dbReference type="ARBA" id="ARBA00004623"/>
    </source>
</evidence>
<comment type="caution">
    <text evidence="5">The sequence shown here is derived from an EMBL/GenBank/DDBJ whole genome shotgun (WGS) entry which is preliminary data.</text>
</comment>
<evidence type="ECO:0000256" key="3">
    <source>
        <dbReference type="ARBA" id="ARBA00022737"/>
    </source>
</evidence>
<keyword evidence="2" id="KW-0853">WD repeat</keyword>
<dbReference type="AlphaFoldDB" id="A0AAD8MF99"/>
<evidence type="ECO:0000313" key="5">
    <source>
        <dbReference type="EMBL" id="KAK1370697.1"/>
    </source>
</evidence>
<dbReference type="InterPro" id="IPR015943">
    <property type="entry name" value="WD40/YVTN_repeat-like_dom_sf"/>
</dbReference>
<dbReference type="Pfam" id="PF21032">
    <property type="entry name" value="PROPPIN"/>
    <property type="match status" value="1"/>
</dbReference>
<sequence>MIKNLPYPNFPLNSSPFSSTFSSNSTPSLPPSLTSRTISHVAFNQDYSCFVIATDGGFFVYDIDSGTDSFSRQPNSGFSIVQMLFKSQIMVCVGSGIERNLSSNKVLVWDDQQSKYIADMSVRSEVRAVRVRNDRIVVVLMQKIHVYAFSDLNLLHTIETYVNEKGLCEVSQVSGSMVLVSLGLRKGEVRIEHFFGLKKTRFVLAHGSRIACLALTGDGRFFATASTKGTLVRVYNTSDCSLLQEVRRGAMRADIYSLAFSSTAQWLAVSSDKGTVHVFRLKVDSGSPGIDRSNSTKSSSITSAVSNLPFIKGMLPGYFSSEWSVAQFRLPEGSEYIVGFGRQENTVVIVGMNGSFFRCQFDPDGGEMKQLEFRNVFKEQEQESV</sequence>
<accession>A0AAD8MF99</accession>
<gene>
    <name evidence="5" type="ORF">POM88_036789</name>
</gene>
<proteinExistence type="inferred from homology"/>
<dbReference type="SUPFAM" id="SSF50978">
    <property type="entry name" value="WD40 repeat-like"/>
    <property type="match status" value="1"/>
</dbReference>
<organism evidence="5 6">
    <name type="scientific">Heracleum sosnowskyi</name>
    <dbReference type="NCBI Taxonomy" id="360622"/>
    <lineage>
        <taxon>Eukaryota</taxon>
        <taxon>Viridiplantae</taxon>
        <taxon>Streptophyta</taxon>
        <taxon>Embryophyta</taxon>
        <taxon>Tracheophyta</taxon>
        <taxon>Spermatophyta</taxon>
        <taxon>Magnoliopsida</taxon>
        <taxon>eudicotyledons</taxon>
        <taxon>Gunneridae</taxon>
        <taxon>Pentapetalae</taxon>
        <taxon>asterids</taxon>
        <taxon>campanulids</taxon>
        <taxon>Apiales</taxon>
        <taxon>Apiaceae</taxon>
        <taxon>Apioideae</taxon>
        <taxon>apioid superclade</taxon>
        <taxon>Tordylieae</taxon>
        <taxon>Tordyliinae</taxon>
        <taxon>Heracleum</taxon>
    </lineage>
</organism>
<dbReference type="InterPro" id="IPR048720">
    <property type="entry name" value="PROPPIN"/>
</dbReference>
<dbReference type="SMART" id="SM00320">
    <property type="entry name" value="WD40"/>
    <property type="match status" value="3"/>
</dbReference>
<dbReference type="Proteomes" id="UP001237642">
    <property type="component" value="Unassembled WGS sequence"/>
</dbReference>
<dbReference type="GO" id="GO:0034045">
    <property type="term" value="C:phagophore assembly site membrane"/>
    <property type="evidence" value="ECO:0007669"/>
    <property type="project" value="UniProtKB-SubCell"/>
</dbReference>
<protein>
    <submittedName>
        <fullName evidence="5">Autophagy-related protein 18a</fullName>
    </submittedName>
</protein>
<dbReference type="Gene3D" id="2.130.10.10">
    <property type="entry name" value="YVTN repeat-like/Quinoprotein amine dehydrogenase"/>
    <property type="match status" value="2"/>
</dbReference>
<comment type="subcellular location">
    <subcellularLocation>
        <location evidence="1">Preautophagosomal structure membrane</location>
        <topology evidence="1">Peripheral membrane protein</topology>
    </subcellularLocation>
</comment>
<reference evidence="5" key="1">
    <citation type="submission" date="2023-02" db="EMBL/GenBank/DDBJ databases">
        <title>Genome of toxic invasive species Heracleum sosnowskyi carries increased number of genes despite the absence of recent whole-genome duplications.</title>
        <authorList>
            <person name="Schelkunov M."/>
            <person name="Shtratnikova V."/>
            <person name="Makarenko M."/>
            <person name="Klepikova A."/>
            <person name="Omelchenko D."/>
            <person name="Novikova G."/>
            <person name="Obukhova E."/>
            <person name="Bogdanov V."/>
            <person name="Penin A."/>
            <person name="Logacheva M."/>
        </authorList>
    </citation>
    <scope>NUCLEOTIDE SEQUENCE</scope>
    <source>
        <strain evidence="5">Hsosn_3</strain>
        <tissue evidence="5">Leaf</tissue>
    </source>
</reference>
<dbReference type="PANTHER" id="PTHR11227">
    <property type="entry name" value="WD-REPEAT PROTEIN INTERACTING WITH PHOSPHOINOSIDES WIPI -RELATED"/>
    <property type="match status" value="1"/>
</dbReference>